<dbReference type="Pfam" id="PF00391">
    <property type="entry name" value="PEP-utilizers"/>
    <property type="match status" value="1"/>
</dbReference>
<reference evidence="3 4" key="1">
    <citation type="submission" date="2022-08" db="EMBL/GenBank/DDBJ databases">
        <title>Proteogenomics of the novel Dehalobacterium formicoaceticum strain EZ94 highlights a key role of methyltransferases during anaerobic dichloromethane degradation.</title>
        <authorList>
            <person name="Wasmund K."/>
        </authorList>
    </citation>
    <scope>NUCLEOTIDE SEQUENCE [LARGE SCALE GENOMIC DNA]</scope>
    <source>
        <strain evidence="3 4">EZ94</strain>
    </source>
</reference>
<dbReference type="SUPFAM" id="SSF52009">
    <property type="entry name" value="Phosphohistidine domain"/>
    <property type="match status" value="1"/>
</dbReference>
<proteinExistence type="predicted"/>
<dbReference type="Gene3D" id="3.30.1490.20">
    <property type="entry name" value="ATP-grasp fold, A domain"/>
    <property type="match status" value="1"/>
</dbReference>
<name>A0ABT1XZH3_9FIRM</name>
<dbReference type="RefSeq" id="WP_257911511.1">
    <property type="nucleotide sequence ID" value="NZ_JANPWE010000001.1"/>
</dbReference>
<dbReference type="Pfam" id="PF01326">
    <property type="entry name" value="PPDK_N"/>
    <property type="match status" value="1"/>
</dbReference>
<dbReference type="InterPro" id="IPR051549">
    <property type="entry name" value="PEP_Utilizing_Enz"/>
</dbReference>
<dbReference type="InterPro" id="IPR008279">
    <property type="entry name" value="PEP-util_enz_mobile_dom"/>
</dbReference>
<accession>A0ABT1XZH3</accession>
<dbReference type="Gene3D" id="3.50.30.10">
    <property type="entry name" value="Phosphohistidine domain"/>
    <property type="match status" value="1"/>
</dbReference>
<feature type="domain" description="Pyruvate phosphate dikinase AMP/ATP-binding" evidence="2">
    <location>
        <begin position="19"/>
        <end position="307"/>
    </location>
</feature>
<dbReference type="InterPro" id="IPR002192">
    <property type="entry name" value="PPDK_AMP/ATP-bd"/>
</dbReference>
<evidence type="ECO:0000313" key="3">
    <source>
        <dbReference type="EMBL" id="MCR6544011.1"/>
    </source>
</evidence>
<dbReference type="PANTHER" id="PTHR43615:SF1">
    <property type="entry name" value="PPDK_N DOMAIN-CONTAINING PROTEIN"/>
    <property type="match status" value="1"/>
</dbReference>
<dbReference type="Proteomes" id="UP001524944">
    <property type="component" value="Unassembled WGS sequence"/>
</dbReference>
<dbReference type="InterPro" id="IPR036637">
    <property type="entry name" value="Phosphohistidine_dom_sf"/>
</dbReference>
<dbReference type="Gene3D" id="3.30.470.20">
    <property type="entry name" value="ATP-grasp fold, B domain"/>
    <property type="match status" value="2"/>
</dbReference>
<protein>
    <submittedName>
        <fullName evidence="3">PEP-utilizing enzyme</fullName>
    </submittedName>
</protein>
<gene>
    <name evidence="3" type="ORF">NVS47_00495</name>
</gene>
<comment type="caution">
    <text evidence="3">The sequence shown here is derived from an EMBL/GenBank/DDBJ whole genome shotgun (WGS) entry which is preliminary data.</text>
</comment>
<evidence type="ECO:0000259" key="2">
    <source>
        <dbReference type="Pfam" id="PF01326"/>
    </source>
</evidence>
<feature type="domain" description="PEP-utilising enzyme mobile" evidence="1">
    <location>
        <begin position="750"/>
        <end position="820"/>
    </location>
</feature>
<dbReference type="PANTHER" id="PTHR43615">
    <property type="entry name" value="PHOSPHOENOLPYRUVATE SYNTHASE-RELATED"/>
    <property type="match status" value="1"/>
</dbReference>
<sequence length="826" mass="94377">MDEMILRLTDVKFRHQVHFGSKAANLGLIARELKTPPGFCLSSLAYTHTLKNLKMLRHITRLAEGVQSESLDQIDKVAAQIRSEILDIEFPAEMLNALEDAYDRLKLDHDNFMVAVRSSATAEDLPSASFAGQMDSFLNVTGFSELVVALKKCWASLWTPRGIYYRFQKGIGQRNIAMAVIVQEMVPAEVAGVMFTANPITSSRQEYYIEAVKGLGDALVSGEVNADRYLVAKKNLLIQSKNIVESHPYMTDFQIKTLADYGAKLEFLYEEPQDIEWAMTKGEVYILQTRPITTLEDEGLTPIQAEKMSKIQKQIWININERFPEPVLPMDGIVAKIYYMSLFNAYQELGFHVPFVDWHNVEQGIFPEFFLPPGIKRTPRRLLKLKKTSGWNLEKEWKDNEAAFDKYLRLLKNPELPQFPLEVILEYVEDGLRDFQRAVTFRYVIYIQYRSLYHFLSRYLVLLYGEEGKAVLEGLLSDETHITGELNQALLDLALKAKINTQIKDLIVEKPPLEVETTLGDVPHGEEYLREFQNFLEQYGDRELSQGLGGIAAKTWRDRPDVVWGMIKGILIADESAQLQKEYLPDRKTEAEEKLQKLSSKGIYKVLRVGPFSESLIDTARKYNVFRENSHFYLTQGMTIFRTLFLEIGRRLVNRDLLEHQEDIMYLTYFEMKELIYALYSCRKVSKLELKEKTYARKQKQERRRKQWAGRQVVFSPEEESTIQGVGASSGVVSGPCRIITDPQDFYRLRPGDILVAPYTNPAWTPTFSFIGGLVAEFGSTVSHAAIIAREYGIPAVMGISGATQILEDGEMITIDGSRGLIQRSK</sequence>
<evidence type="ECO:0000313" key="4">
    <source>
        <dbReference type="Proteomes" id="UP001524944"/>
    </source>
</evidence>
<dbReference type="InterPro" id="IPR013815">
    <property type="entry name" value="ATP_grasp_subdomain_1"/>
</dbReference>
<keyword evidence="4" id="KW-1185">Reference proteome</keyword>
<organism evidence="3 4">
    <name type="scientific">Dehalobacterium formicoaceticum</name>
    <dbReference type="NCBI Taxonomy" id="51515"/>
    <lineage>
        <taxon>Bacteria</taxon>
        <taxon>Bacillati</taxon>
        <taxon>Bacillota</taxon>
        <taxon>Clostridia</taxon>
        <taxon>Eubacteriales</taxon>
        <taxon>Peptococcaceae</taxon>
        <taxon>Dehalobacterium</taxon>
    </lineage>
</organism>
<evidence type="ECO:0000259" key="1">
    <source>
        <dbReference type="Pfam" id="PF00391"/>
    </source>
</evidence>
<dbReference type="EMBL" id="JANPWE010000001">
    <property type="protein sequence ID" value="MCR6544011.1"/>
    <property type="molecule type" value="Genomic_DNA"/>
</dbReference>
<dbReference type="SUPFAM" id="SSF56059">
    <property type="entry name" value="Glutathione synthetase ATP-binding domain-like"/>
    <property type="match status" value="1"/>
</dbReference>